<dbReference type="HOGENOM" id="CLU_102115_1_0_9"/>
<keyword evidence="2" id="KW-1185">Reference proteome</keyword>
<dbReference type="EMBL" id="AQFT01000133">
    <property type="protein sequence ID" value="EMZ21377.1"/>
    <property type="molecule type" value="Genomic_DNA"/>
</dbReference>
<evidence type="ECO:0000313" key="1">
    <source>
        <dbReference type="EMBL" id="EMZ21377.1"/>
    </source>
</evidence>
<sequence length="181" mass="20957">MIIKIYLSNLARYIEGQENGRWLQLPMDSEKLKSIYNDIVGKKQEHIILDYDALFNISEYENIFTLNEMLESISECGLDNDMLTALFKVNPDRDEVLEAIENGTFDIINVDEVSSGWNVSLDREEVFGMVLNEEGYNNLFSQSIPEEMIDYMDFSQIYTCLSINDGWQSVDVNGITYLVRF</sequence>
<accession>N1ZWI3</accession>
<dbReference type="Gene3D" id="3.10.20.480">
    <property type="entry name" value="Antirestriction protein ArdA, domain 1"/>
    <property type="match status" value="1"/>
</dbReference>
<reference evidence="1 2" key="1">
    <citation type="journal article" date="2014" name="Genome Announc.">
        <title>Draft genome sequences of the altered schaedler flora, a defined bacterial community from gnotobiotic mice.</title>
        <authorList>
            <person name="Wannemuehler M.J."/>
            <person name="Overstreet A.M."/>
            <person name="Ward D.V."/>
            <person name="Phillips G.J."/>
        </authorList>
    </citation>
    <scope>NUCLEOTIDE SEQUENCE [LARGE SCALE GENOMIC DNA]</scope>
    <source>
        <strain evidence="1 2">ASF492</strain>
    </source>
</reference>
<organism evidence="1 2">
    <name type="scientific">Eubacterium plexicaudatum ASF492</name>
    <dbReference type="NCBI Taxonomy" id="1235802"/>
    <lineage>
        <taxon>Bacteria</taxon>
        <taxon>Bacillati</taxon>
        <taxon>Bacillota</taxon>
        <taxon>Clostridia</taxon>
        <taxon>Eubacteriales</taxon>
        <taxon>Eubacteriaceae</taxon>
        <taxon>Eubacterium</taxon>
    </lineage>
</organism>
<gene>
    <name evidence="1" type="ORF">C823_04518</name>
</gene>
<comment type="caution">
    <text evidence="1">The sequence shown here is derived from an EMBL/GenBank/DDBJ whole genome shotgun (WGS) entry which is preliminary data.</text>
</comment>
<evidence type="ECO:0008006" key="3">
    <source>
        <dbReference type="Google" id="ProtNLM"/>
    </source>
</evidence>
<dbReference type="Proteomes" id="UP000012589">
    <property type="component" value="Unassembled WGS sequence"/>
</dbReference>
<protein>
    <recommendedName>
        <fullName evidence="3">Antirestriction protein ArdA</fullName>
    </recommendedName>
</protein>
<name>N1ZWI3_9FIRM</name>
<proteinExistence type="predicted"/>
<dbReference type="AlphaFoldDB" id="N1ZWI3"/>
<dbReference type="InterPro" id="IPR009899">
    <property type="entry name" value="ArdA"/>
</dbReference>
<dbReference type="STRING" id="1235802.C823_04518"/>
<dbReference type="InterPro" id="IPR041895">
    <property type="entry name" value="ArdA_dom1"/>
</dbReference>
<dbReference type="PATRIC" id="fig|1235802.3.peg.4808"/>
<dbReference type="Pfam" id="PF07275">
    <property type="entry name" value="ArdA"/>
    <property type="match status" value="1"/>
</dbReference>
<evidence type="ECO:0000313" key="2">
    <source>
        <dbReference type="Proteomes" id="UP000012589"/>
    </source>
</evidence>